<dbReference type="AlphaFoldDB" id="A0A2W2CWY9"/>
<keyword evidence="3" id="KW-1185">Reference proteome</keyword>
<dbReference type="Proteomes" id="UP000248627">
    <property type="component" value="Unassembled WGS sequence"/>
</dbReference>
<proteinExistence type="predicted"/>
<evidence type="ECO:0000313" key="3">
    <source>
        <dbReference type="Proteomes" id="UP000248627"/>
    </source>
</evidence>
<organism evidence="2 3">
    <name type="scientific">Micromonospora endophytica</name>
    <dbReference type="NCBI Taxonomy" id="515350"/>
    <lineage>
        <taxon>Bacteria</taxon>
        <taxon>Bacillati</taxon>
        <taxon>Actinomycetota</taxon>
        <taxon>Actinomycetes</taxon>
        <taxon>Micromonosporales</taxon>
        <taxon>Micromonosporaceae</taxon>
        <taxon>Micromonospora</taxon>
    </lineage>
</organism>
<evidence type="ECO:0000259" key="1">
    <source>
        <dbReference type="Pfam" id="PF19054"/>
    </source>
</evidence>
<comment type="caution">
    <text evidence="2">The sequence shown here is derived from an EMBL/GenBank/DDBJ whole genome shotgun (WGS) entry which is preliminary data.</text>
</comment>
<accession>A0A2W2CWY9</accession>
<feature type="domain" description="DUF5753" evidence="1">
    <location>
        <begin position="2"/>
        <end position="60"/>
    </location>
</feature>
<sequence>MLREQCEHLAACARLPSVQLHIVPASAGMHPGYGGPFTMADLPDGSRIAHIDGQGQAQIVECGS</sequence>
<gene>
    <name evidence="2" type="ORF">C1I93_10570</name>
</gene>
<dbReference type="InterPro" id="IPR043917">
    <property type="entry name" value="DUF5753"/>
</dbReference>
<dbReference type="Pfam" id="PF19054">
    <property type="entry name" value="DUF5753"/>
    <property type="match status" value="1"/>
</dbReference>
<dbReference type="EMBL" id="POTX01000052">
    <property type="protein sequence ID" value="PZF97814.1"/>
    <property type="molecule type" value="Genomic_DNA"/>
</dbReference>
<evidence type="ECO:0000313" key="2">
    <source>
        <dbReference type="EMBL" id="PZF97814.1"/>
    </source>
</evidence>
<name>A0A2W2CWY9_9ACTN</name>
<reference evidence="2 3" key="1">
    <citation type="submission" date="2018-01" db="EMBL/GenBank/DDBJ databases">
        <title>Draft genome sequence of Jishengella endophytica.</title>
        <authorList>
            <person name="Sahin N."/>
            <person name="Ay H."/>
            <person name="Saygin H."/>
        </authorList>
    </citation>
    <scope>NUCLEOTIDE SEQUENCE [LARGE SCALE GENOMIC DNA]</scope>
    <source>
        <strain evidence="2 3">DSM 45430</strain>
    </source>
</reference>
<protein>
    <recommendedName>
        <fullName evidence="1">DUF5753 domain-containing protein</fullName>
    </recommendedName>
</protein>